<dbReference type="STRING" id="81479.RA876_18850"/>
<dbReference type="SUPFAM" id="SSF143865">
    <property type="entry name" value="CorA soluble domain-like"/>
    <property type="match status" value="1"/>
</dbReference>
<evidence type="ECO:0000256" key="4">
    <source>
        <dbReference type="ARBA" id="ARBA00022475"/>
    </source>
</evidence>
<evidence type="ECO:0000256" key="12">
    <source>
        <dbReference type="SAM" id="MobiDB-lite"/>
    </source>
</evidence>
<keyword evidence="3" id="KW-0813">Transport</keyword>
<gene>
    <name evidence="14" type="ORF">BLL52_0996</name>
</gene>
<evidence type="ECO:0000256" key="2">
    <source>
        <dbReference type="ARBA" id="ARBA00009765"/>
    </source>
</evidence>
<comment type="catalytic activity">
    <reaction evidence="10">
        <text>Mg(2+)(in) = Mg(2+)(out)</text>
        <dbReference type="Rhea" id="RHEA:29827"/>
        <dbReference type="ChEBI" id="CHEBI:18420"/>
    </reaction>
</comment>
<sequence>MQVFLIHGTSVRLDQAPQLETLRLPEHGFLWLSCSLEELKHGHSALQATLQRLCGVQLVDLHVSDLLNEQLPSSYDFTSDYDLLVFRRLAEASTAEEASTAQPQPPPKRGGPPILRRIDTSAVGFVVFDRVLLSVHPEDGALRDSYVQRLLSAGSAQVSAQISDAGMVPDGHSAGARGVPGSPADLMLRIVSHMVDGFLALRRELSRQLERWQTELINPRARFANWSTLLDARKALHQLDDICDDQRDAMQDWTEALKTWSDADSTLTPKERDMLQVRSRDVLEHIDRVVQHVRQLEQNAETAVQIHFNAQSHRANEIMRTLTVLTAIFLPLNLIAGIFGMNFDSIPLLNRANGFWLTLGAMGLIAGGLALFFWRKRYLERSAR</sequence>
<dbReference type="RefSeq" id="WP_075585507.1">
    <property type="nucleotide sequence ID" value="NZ_MSYM01000007.1"/>
</dbReference>
<comment type="similarity">
    <text evidence="2">Belongs to the CorA metal ion transporter (MIT) (TC 1.A.35) family.</text>
</comment>
<dbReference type="CDD" id="cd12822">
    <property type="entry name" value="TmCorA-like"/>
    <property type="match status" value="1"/>
</dbReference>
<evidence type="ECO:0000256" key="5">
    <source>
        <dbReference type="ARBA" id="ARBA00022692"/>
    </source>
</evidence>
<evidence type="ECO:0000256" key="9">
    <source>
        <dbReference type="ARBA" id="ARBA00023136"/>
    </source>
</evidence>
<evidence type="ECO:0000256" key="13">
    <source>
        <dbReference type="SAM" id="Phobius"/>
    </source>
</evidence>
<dbReference type="GO" id="GO:0015087">
    <property type="term" value="F:cobalt ion transmembrane transporter activity"/>
    <property type="evidence" value="ECO:0007669"/>
    <property type="project" value="TreeGrafter"/>
</dbReference>
<dbReference type="AlphaFoldDB" id="A0A1Q8YIZ8"/>
<dbReference type="GO" id="GO:0005886">
    <property type="term" value="C:plasma membrane"/>
    <property type="evidence" value="ECO:0007669"/>
    <property type="project" value="UniProtKB-SubCell"/>
</dbReference>
<reference evidence="14 15" key="1">
    <citation type="submission" date="2017-01" db="EMBL/GenBank/DDBJ databases">
        <title>Genome sequence of Rhodoferax antarcticus ANT.BR, a psychrophilic purple nonsulfur bacterium from an Antarctic microbial mat.</title>
        <authorList>
            <person name="Baker J."/>
            <person name="Riester C."/>
            <person name="Skinner B."/>
            <person name="Newell A."/>
            <person name="Swingley W."/>
            <person name="Madigan M."/>
            <person name="Jung D."/>
            <person name="Asao M."/>
            <person name="Chen M."/>
            <person name="Loughlin P."/>
            <person name="Pan H."/>
            <person name="Lin S."/>
            <person name="Li N."/>
            <person name="Shaw J."/>
            <person name="Prado M."/>
            <person name="Sherman C."/>
            <person name="Li X."/>
            <person name="Tang J."/>
            <person name="Blankenship R."/>
            <person name="Zhao T."/>
            <person name="Touchman J."/>
            <person name="Sattley M."/>
        </authorList>
    </citation>
    <scope>NUCLEOTIDE SEQUENCE [LARGE SCALE GENOMIC DNA]</scope>
    <source>
        <strain evidence="14 15">ANT.BR</strain>
    </source>
</reference>
<keyword evidence="9 13" id="KW-0472">Membrane</keyword>
<comment type="subcellular location">
    <subcellularLocation>
        <location evidence="1">Cell membrane</location>
        <topology evidence="1">Multi-pass membrane protein</topology>
    </subcellularLocation>
</comment>
<dbReference type="InterPro" id="IPR002523">
    <property type="entry name" value="MgTranspt_CorA/ZnTranspt_ZntB"/>
</dbReference>
<comment type="function">
    <text evidence="11">Mediates influx of magnesium ions. Alternates between open and closed states. Activated by low cytoplasmic Mg(2+) levels. Inactive when cytoplasmic Mg(2+) levels are high.</text>
</comment>
<evidence type="ECO:0000256" key="6">
    <source>
        <dbReference type="ARBA" id="ARBA00022842"/>
    </source>
</evidence>
<proteinExistence type="inferred from homology"/>
<feature type="transmembrane region" description="Helical" evidence="13">
    <location>
        <begin position="322"/>
        <end position="343"/>
    </location>
</feature>
<protein>
    <submittedName>
        <fullName evidence="14">CorA-like Mg/Co/Ni transporter family protein</fullName>
    </submittedName>
</protein>
<dbReference type="FunFam" id="1.20.58.340:FF:000004">
    <property type="entry name" value="Magnesium transport protein CorA"/>
    <property type="match status" value="1"/>
</dbReference>
<keyword evidence="8" id="KW-0406">Ion transport</keyword>
<dbReference type="Gene3D" id="1.20.58.340">
    <property type="entry name" value="Magnesium transport protein CorA, transmembrane region"/>
    <property type="match status" value="2"/>
</dbReference>
<evidence type="ECO:0000256" key="3">
    <source>
        <dbReference type="ARBA" id="ARBA00022448"/>
    </source>
</evidence>
<comment type="caution">
    <text evidence="14">The sequence shown here is derived from an EMBL/GenBank/DDBJ whole genome shotgun (WGS) entry which is preliminary data.</text>
</comment>
<dbReference type="InterPro" id="IPR045861">
    <property type="entry name" value="CorA_cytoplasmic_dom"/>
</dbReference>
<dbReference type="GO" id="GO:0050897">
    <property type="term" value="F:cobalt ion binding"/>
    <property type="evidence" value="ECO:0007669"/>
    <property type="project" value="TreeGrafter"/>
</dbReference>
<keyword evidence="5 13" id="KW-0812">Transmembrane</keyword>
<dbReference type="PANTHER" id="PTHR46494">
    <property type="entry name" value="CORA FAMILY METAL ION TRANSPORTER (EUROFUNG)"/>
    <property type="match status" value="1"/>
</dbReference>
<dbReference type="InterPro" id="IPR045863">
    <property type="entry name" value="CorA_TM1_TM2"/>
</dbReference>
<dbReference type="EMBL" id="MSYM01000007">
    <property type="protein sequence ID" value="OLP07899.1"/>
    <property type="molecule type" value="Genomic_DNA"/>
</dbReference>
<evidence type="ECO:0000256" key="7">
    <source>
        <dbReference type="ARBA" id="ARBA00022989"/>
    </source>
</evidence>
<dbReference type="PANTHER" id="PTHR46494:SF1">
    <property type="entry name" value="CORA FAMILY METAL ION TRANSPORTER (EUROFUNG)"/>
    <property type="match status" value="1"/>
</dbReference>
<dbReference type="GO" id="GO:0000287">
    <property type="term" value="F:magnesium ion binding"/>
    <property type="evidence" value="ECO:0007669"/>
    <property type="project" value="TreeGrafter"/>
</dbReference>
<evidence type="ECO:0000313" key="15">
    <source>
        <dbReference type="Proteomes" id="UP000185911"/>
    </source>
</evidence>
<dbReference type="Proteomes" id="UP000185911">
    <property type="component" value="Unassembled WGS sequence"/>
</dbReference>
<evidence type="ECO:0000256" key="1">
    <source>
        <dbReference type="ARBA" id="ARBA00004651"/>
    </source>
</evidence>
<name>A0A1Q8YIZ8_9BURK</name>
<evidence type="ECO:0000256" key="8">
    <source>
        <dbReference type="ARBA" id="ARBA00023065"/>
    </source>
</evidence>
<dbReference type="GO" id="GO:0015095">
    <property type="term" value="F:magnesium ion transmembrane transporter activity"/>
    <property type="evidence" value="ECO:0007669"/>
    <property type="project" value="TreeGrafter"/>
</dbReference>
<organism evidence="14 15">
    <name type="scientific">Rhodoferax antarcticus ANT.BR</name>
    <dbReference type="NCBI Taxonomy" id="1111071"/>
    <lineage>
        <taxon>Bacteria</taxon>
        <taxon>Pseudomonadati</taxon>
        <taxon>Pseudomonadota</taxon>
        <taxon>Betaproteobacteria</taxon>
        <taxon>Burkholderiales</taxon>
        <taxon>Comamonadaceae</taxon>
        <taxon>Rhodoferax</taxon>
    </lineage>
</organism>
<evidence type="ECO:0000256" key="11">
    <source>
        <dbReference type="ARBA" id="ARBA00045497"/>
    </source>
</evidence>
<evidence type="ECO:0000313" key="14">
    <source>
        <dbReference type="EMBL" id="OLP07899.1"/>
    </source>
</evidence>
<keyword evidence="15" id="KW-1185">Reference proteome</keyword>
<keyword evidence="4" id="KW-1003">Cell membrane</keyword>
<feature type="transmembrane region" description="Helical" evidence="13">
    <location>
        <begin position="355"/>
        <end position="374"/>
    </location>
</feature>
<evidence type="ECO:0000256" key="10">
    <source>
        <dbReference type="ARBA" id="ARBA00034269"/>
    </source>
</evidence>
<keyword evidence="6" id="KW-0460">Magnesium</keyword>
<dbReference type="Pfam" id="PF01544">
    <property type="entry name" value="CorA"/>
    <property type="match status" value="1"/>
</dbReference>
<keyword evidence="7 13" id="KW-1133">Transmembrane helix</keyword>
<accession>A0A1Q8YIZ8</accession>
<feature type="region of interest" description="Disordered" evidence="12">
    <location>
        <begin position="95"/>
        <end position="114"/>
    </location>
</feature>
<dbReference type="SUPFAM" id="SSF144083">
    <property type="entry name" value="Magnesium transport protein CorA, transmembrane region"/>
    <property type="match status" value="1"/>
</dbReference>